<organism evidence="5 6">
    <name type="scientific">Marinobacter confluentis</name>
    <dbReference type="NCBI Taxonomy" id="1697557"/>
    <lineage>
        <taxon>Bacteria</taxon>
        <taxon>Pseudomonadati</taxon>
        <taxon>Pseudomonadota</taxon>
        <taxon>Gammaproteobacteria</taxon>
        <taxon>Pseudomonadales</taxon>
        <taxon>Marinobacteraceae</taxon>
        <taxon>Marinobacter</taxon>
    </lineage>
</organism>
<keyword evidence="6" id="KW-1185">Reference proteome</keyword>
<dbReference type="SUPFAM" id="SSF46785">
    <property type="entry name" value="Winged helix' DNA-binding domain"/>
    <property type="match status" value="1"/>
</dbReference>
<evidence type="ECO:0000259" key="4">
    <source>
        <dbReference type="PROSITE" id="PS51118"/>
    </source>
</evidence>
<dbReference type="Gene3D" id="1.10.10.10">
    <property type="entry name" value="Winged helix-like DNA-binding domain superfamily/Winged helix DNA-binding domain"/>
    <property type="match status" value="1"/>
</dbReference>
<reference evidence="5 6" key="1">
    <citation type="submission" date="2019-04" db="EMBL/GenBank/DDBJ databases">
        <authorList>
            <person name="Park S."/>
            <person name="Yoon J.-H."/>
        </authorList>
    </citation>
    <scope>NUCLEOTIDE SEQUENCE [LARGE SCALE GENOMIC DNA]</scope>
    <source>
        <strain evidence="5 6">HJM-18</strain>
    </source>
</reference>
<accession>A0A4Z1BNU0</accession>
<name>A0A4Z1BNU0_9GAMM</name>
<keyword evidence="2" id="KW-0238">DNA-binding</keyword>
<comment type="caution">
    <text evidence="5">The sequence shown here is derived from an EMBL/GenBank/DDBJ whole genome shotgun (WGS) entry which is preliminary data.</text>
</comment>
<dbReference type="OrthoDB" id="9807069at2"/>
<proteinExistence type="predicted"/>
<evidence type="ECO:0000256" key="3">
    <source>
        <dbReference type="ARBA" id="ARBA00023163"/>
    </source>
</evidence>
<evidence type="ECO:0000313" key="5">
    <source>
        <dbReference type="EMBL" id="TGN39127.1"/>
    </source>
</evidence>
<protein>
    <submittedName>
        <fullName evidence="5">Transcriptional regulator</fullName>
    </submittedName>
</protein>
<dbReference type="AlphaFoldDB" id="A0A4Z1BNU0"/>
<dbReference type="InterPro" id="IPR002577">
    <property type="entry name" value="HTH_HxlR"/>
</dbReference>
<keyword evidence="1" id="KW-0805">Transcription regulation</keyword>
<dbReference type="RefSeq" id="WP_135803436.1">
    <property type="nucleotide sequence ID" value="NZ_SRPF01000003.1"/>
</dbReference>
<dbReference type="InterPro" id="IPR036388">
    <property type="entry name" value="WH-like_DNA-bd_sf"/>
</dbReference>
<feature type="domain" description="HTH hxlR-type" evidence="4">
    <location>
        <begin position="11"/>
        <end position="108"/>
    </location>
</feature>
<keyword evidence="3" id="KW-0804">Transcription</keyword>
<dbReference type="GO" id="GO:0003677">
    <property type="term" value="F:DNA binding"/>
    <property type="evidence" value="ECO:0007669"/>
    <property type="project" value="UniProtKB-KW"/>
</dbReference>
<dbReference type="EMBL" id="SRPF01000003">
    <property type="protein sequence ID" value="TGN39127.1"/>
    <property type="molecule type" value="Genomic_DNA"/>
</dbReference>
<dbReference type="PROSITE" id="PS51118">
    <property type="entry name" value="HTH_HXLR"/>
    <property type="match status" value="1"/>
</dbReference>
<gene>
    <name evidence="5" type="ORF">E5Q11_10730</name>
</gene>
<dbReference type="Proteomes" id="UP000298325">
    <property type="component" value="Unassembled WGS sequence"/>
</dbReference>
<dbReference type="Pfam" id="PF01638">
    <property type="entry name" value="HxlR"/>
    <property type="match status" value="1"/>
</dbReference>
<evidence type="ECO:0000256" key="2">
    <source>
        <dbReference type="ARBA" id="ARBA00023125"/>
    </source>
</evidence>
<evidence type="ECO:0000256" key="1">
    <source>
        <dbReference type="ARBA" id="ARBA00023015"/>
    </source>
</evidence>
<dbReference type="InterPro" id="IPR036390">
    <property type="entry name" value="WH_DNA-bd_sf"/>
</dbReference>
<dbReference type="PANTHER" id="PTHR33204">
    <property type="entry name" value="TRANSCRIPTIONAL REGULATOR, MARR FAMILY"/>
    <property type="match status" value="1"/>
</dbReference>
<dbReference type="PANTHER" id="PTHR33204:SF36">
    <property type="entry name" value="TRANSCRIPTIONAL REGULATORY PROTEIN"/>
    <property type="match status" value="1"/>
</dbReference>
<evidence type="ECO:0000313" key="6">
    <source>
        <dbReference type="Proteomes" id="UP000298325"/>
    </source>
</evidence>
<sequence length="175" mass="20197">MKWEEINTQICSIARTLSIVGDRWTLLIIRDIFMGLRRFSEIQSSLEITKHRLSDRLHKLQQGGIIEKRTVDPSGKRFEYFLTEKGLDLYPVLIGLVQWGDRWESGQYGEPVRYRHKVCGELMRPHYCCDQCGVPLHPSEIENCPGPAVKKLADETQFANLPLRVKKLLGSTDSR</sequence>